<gene>
    <name evidence="2" type="ORF">CFP71_01400</name>
</gene>
<feature type="compositionally biased region" description="Basic and acidic residues" evidence="1">
    <location>
        <begin position="31"/>
        <end position="53"/>
    </location>
</feature>
<dbReference type="EMBL" id="NMQT01000007">
    <property type="protein sequence ID" value="OXM58698.1"/>
    <property type="molecule type" value="Genomic_DNA"/>
</dbReference>
<sequence length="60" mass="6860">MPDESAGHEQFAQIVAMVQRIAGEAEALVSDQRRRNNADWERINAPRKNERGYDYGANQE</sequence>
<evidence type="ECO:0000313" key="3">
    <source>
        <dbReference type="Proteomes" id="UP000215223"/>
    </source>
</evidence>
<dbReference type="Proteomes" id="UP000215223">
    <property type="component" value="Unassembled WGS sequence"/>
</dbReference>
<feature type="region of interest" description="Disordered" evidence="1">
    <location>
        <begin position="31"/>
        <end position="60"/>
    </location>
</feature>
<name>A0A229SIK3_9PSEU</name>
<evidence type="ECO:0000256" key="1">
    <source>
        <dbReference type="SAM" id="MobiDB-lite"/>
    </source>
</evidence>
<evidence type="ECO:0000313" key="2">
    <source>
        <dbReference type="EMBL" id="OXM58698.1"/>
    </source>
</evidence>
<dbReference type="AlphaFoldDB" id="A0A229SIK3"/>
<organism evidence="2 3">
    <name type="scientific">Amycolatopsis thailandensis</name>
    <dbReference type="NCBI Taxonomy" id="589330"/>
    <lineage>
        <taxon>Bacteria</taxon>
        <taxon>Bacillati</taxon>
        <taxon>Actinomycetota</taxon>
        <taxon>Actinomycetes</taxon>
        <taxon>Pseudonocardiales</taxon>
        <taxon>Pseudonocardiaceae</taxon>
        <taxon>Amycolatopsis</taxon>
    </lineage>
</organism>
<comment type="caution">
    <text evidence="2">The sequence shown here is derived from an EMBL/GenBank/DDBJ whole genome shotgun (WGS) entry which is preliminary data.</text>
</comment>
<protein>
    <submittedName>
        <fullName evidence="2">Uncharacterized protein</fullName>
    </submittedName>
</protein>
<keyword evidence="3" id="KW-1185">Reference proteome</keyword>
<reference evidence="2 3" key="1">
    <citation type="submission" date="2017-07" db="EMBL/GenBank/DDBJ databases">
        <title>Amycolatopsis thailandensis Genome sequencing and assembly.</title>
        <authorList>
            <person name="Kaur N."/>
            <person name="Mayilraj S."/>
        </authorList>
    </citation>
    <scope>NUCLEOTIDE SEQUENCE [LARGE SCALE GENOMIC DNA]</scope>
    <source>
        <strain evidence="2 3">JCM 16380</strain>
    </source>
</reference>
<proteinExistence type="predicted"/>
<accession>A0A229SIK3</accession>